<dbReference type="PROSITE" id="PS50966">
    <property type="entry name" value="ZF_SWIM"/>
    <property type="match status" value="1"/>
</dbReference>
<protein>
    <recommendedName>
        <fullName evidence="6">C2H2-type domain-containing protein</fullName>
    </recommendedName>
</protein>
<evidence type="ECO:0000259" key="3">
    <source>
        <dbReference type="PROSITE" id="PS50966"/>
    </source>
</evidence>
<proteinExistence type="predicted"/>
<reference evidence="4" key="1">
    <citation type="submission" date="2022-03" db="EMBL/GenBank/DDBJ databases">
        <authorList>
            <person name="Sayadi A."/>
        </authorList>
    </citation>
    <scope>NUCLEOTIDE SEQUENCE</scope>
</reference>
<evidence type="ECO:0000259" key="2">
    <source>
        <dbReference type="PROSITE" id="PS50157"/>
    </source>
</evidence>
<keyword evidence="1" id="KW-0863">Zinc-finger</keyword>
<accession>A0A9P0K366</accession>
<feature type="domain" description="C2H2-type" evidence="2">
    <location>
        <begin position="1"/>
        <end position="29"/>
    </location>
</feature>
<evidence type="ECO:0000313" key="5">
    <source>
        <dbReference type="Proteomes" id="UP001152888"/>
    </source>
</evidence>
<dbReference type="Proteomes" id="UP001152888">
    <property type="component" value="Unassembled WGS sequence"/>
</dbReference>
<dbReference type="SMART" id="SM00355">
    <property type="entry name" value="ZnF_C2H2"/>
    <property type="match status" value="2"/>
</dbReference>
<organism evidence="4 5">
    <name type="scientific">Acanthoscelides obtectus</name>
    <name type="common">Bean weevil</name>
    <name type="synonym">Bruchus obtectus</name>
    <dbReference type="NCBI Taxonomy" id="200917"/>
    <lineage>
        <taxon>Eukaryota</taxon>
        <taxon>Metazoa</taxon>
        <taxon>Ecdysozoa</taxon>
        <taxon>Arthropoda</taxon>
        <taxon>Hexapoda</taxon>
        <taxon>Insecta</taxon>
        <taxon>Pterygota</taxon>
        <taxon>Neoptera</taxon>
        <taxon>Endopterygota</taxon>
        <taxon>Coleoptera</taxon>
        <taxon>Polyphaga</taxon>
        <taxon>Cucujiformia</taxon>
        <taxon>Chrysomeloidea</taxon>
        <taxon>Chrysomelidae</taxon>
        <taxon>Bruchinae</taxon>
        <taxon>Bruchini</taxon>
        <taxon>Acanthoscelides</taxon>
    </lineage>
</organism>
<dbReference type="PROSITE" id="PS50157">
    <property type="entry name" value="ZINC_FINGER_C2H2_2"/>
    <property type="match status" value="1"/>
</dbReference>
<dbReference type="AlphaFoldDB" id="A0A9P0K366"/>
<dbReference type="InterPro" id="IPR052797">
    <property type="entry name" value="RegFact_GeneExpr_CellDeath"/>
</dbReference>
<evidence type="ECO:0008006" key="6">
    <source>
        <dbReference type="Google" id="ProtNLM"/>
    </source>
</evidence>
<dbReference type="OrthoDB" id="6601382at2759"/>
<dbReference type="PROSITE" id="PS00028">
    <property type="entry name" value="ZINC_FINGER_C2H2_1"/>
    <property type="match status" value="1"/>
</dbReference>
<evidence type="ECO:0000256" key="1">
    <source>
        <dbReference type="PROSITE-ProRule" id="PRU00042"/>
    </source>
</evidence>
<dbReference type="InterPro" id="IPR007527">
    <property type="entry name" value="Znf_SWIM"/>
</dbReference>
<keyword evidence="1" id="KW-0479">Metal-binding</keyword>
<dbReference type="EMBL" id="CAKOFQ010006703">
    <property type="protein sequence ID" value="CAH1962748.1"/>
    <property type="molecule type" value="Genomic_DNA"/>
</dbReference>
<keyword evidence="5" id="KW-1185">Reference proteome</keyword>
<evidence type="ECO:0000313" key="4">
    <source>
        <dbReference type="EMBL" id="CAH1962748.1"/>
    </source>
</evidence>
<comment type="caution">
    <text evidence="4">The sequence shown here is derived from an EMBL/GenBank/DDBJ whole genome shotgun (WGS) entry which is preliminary data.</text>
</comment>
<dbReference type="PANTHER" id="PTHR33936:SF24">
    <property type="entry name" value="C2H2-TYPE DOMAIN-CONTAINING PROTEIN"/>
    <property type="match status" value="1"/>
</dbReference>
<dbReference type="Gene3D" id="3.30.160.60">
    <property type="entry name" value="Classic Zinc Finger"/>
    <property type="match status" value="1"/>
</dbReference>
<name>A0A9P0K366_ACAOB</name>
<dbReference type="InterPro" id="IPR013087">
    <property type="entry name" value="Znf_C2H2_type"/>
</dbReference>
<dbReference type="PANTHER" id="PTHR33936">
    <property type="entry name" value="PROTEIN CBG17840"/>
    <property type="match status" value="1"/>
</dbReference>
<feature type="domain" description="SWIM-type" evidence="3">
    <location>
        <begin position="258"/>
        <end position="310"/>
    </location>
</feature>
<gene>
    <name evidence="4" type="ORF">ACAOBT_LOCUS4840</name>
</gene>
<dbReference type="GO" id="GO:0008270">
    <property type="term" value="F:zinc ion binding"/>
    <property type="evidence" value="ECO:0007669"/>
    <property type="project" value="UniProtKB-KW"/>
</dbReference>
<keyword evidence="1" id="KW-0862">Zinc</keyword>
<sequence length="411" mass="46989">MLCHVCSEGFRTKFILTRHLKEMHGEVLPITSSGVCPLCDVDVKNGDNILAHLEKAHQVTVESEKLYFKSIEDFEQWREHICIDSLNHFAKARGVDNVKDGQRMYLNCHYSGKQRDRGSGIRQRNSDRICKRGKVCPARLVVTCTSEGVEVIYYKTHVGHSNDVKCLRLTRTEKEQIANLLLNDIPHQKIIEEMRKSMPPSRRGAVKMQDLYNIRRDFNIDCAKVIMRTHDLSLDISKDMVHSIQPNIWKVTSNNGEYTVVFSTKAKCQGCHLLCWVCDVCVHQFSCTCNDNLVKGGFCEHIHACARLQKLKVFIETNAEPANGEDHIYCITQEIVPEEQKVENSTDSRYKLSFLLNASLGIISALDHEGCEKALPIVKKCIDDIMLLKRKQIAVEIERSDHNYSRPTESE</sequence>